<dbReference type="InterPro" id="IPR018060">
    <property type="entry name" value="HTH_AraC"/>
</dbReference>
<dbReference type="GO" id="GO:0008270">
    <property type="term" value="F:zinc ion binding"/>
    <property type="evidence" value="ECO:0007669"/>
    <property type="project" value="InterPro"/>
</dbReference>
<dbReference type="PROSITE" id="PS01124">
    <property type="entry name" value="HTH_ARAC_FAMILY_2"/>
    <property type="match status" value="1"/>
</dbReference>
<sequence>MAYITDAARWRALVTRDPNANGQFIYSVRSTHIYCRPTCPGRLARRANVGFYKTPFEAETAGFRACKRCKPNMVPEDPQERAVEKACLLIDEAFKKNDPKVFRLQDLAKNVGLTPRYFHKIFKDKTGMTPNEYTKAKTVEHVSPRAAATSTESAETTDWETFDFNDLVDFGADHNAIWTDDFAAEAVQASTTGIDIDIDVNMLLQSWSAGYEPNNIDPSLVVINDILLQPFETTPAPGDLHGVKATPTVSTLELDAATLLCCDSWTDMLHA</sequence>
<evidence type="ECO:0000256" key="2">
    <source>
        <dbReference type="ARBA" id="ARBA00022603"/>
    </source>
</evidence>
<keyword evidence="5" id="KW-0804">Transcription</keyword>
<dbReference type="AlphaFoldDB" id="A0A9P4G6T8"/>
<organism evidence="7 8">
    <name type="scientific">Cucurbitaria berberidis CBS 394.84</name>
    <dbReference type="NCBI Taxonomy" id="1168544"/>
    <lineage>
        <taxon>Eukaryota</taxon>
        <taxon>Fungi</taxon>
        <taxon>Dikarya</taxon>
        <taxon>Ascomycota</taxon>
        <taxon>Pezizomycotina</taxon>
        <taxon>Dothideomycetes</taxon>
        <taxon>Pleosporomycetidae</taxon>
        <taxon>Pleosporales</taxon>
        <taxon>Pleosporineae</taxon>
        <taxon>Cucurbitariaceae</taxon>
        <taxon>Cucurbitaria</taxon>
    </lineage>
</organism>
<dbReference type="GO" id="GO:0006281">
    <property type="term" value="P:DNA repair"/>
    <property type="evidence" value="ECO:0007669"/>
    <property type="project" value="InterPro"/>
</dbReference>
<accession>A0A9P4G6T8</accession>
<keyword evidence="4" id="KW-0010">Activator</keyword>
<evidence type="ECO:0000256" key="3">
    <source>
        <dbReference type="ARBA" id="ARBA00023015"/>
    </source>
</evidence>
<dbReference type="Pfam" id="PF02805">
    <property type="entry name" value="Ada_Zn_binding"/>
    <property type="match status" value="1"/>
</dbReference>
<dbReference type="SUPFAM" id="SSF46689">
    <property type="entry name" value="Homeodomain-like"/>
    <property type="match status" value="1"/>
</dbReference>
<dbReference type="InterPro" id="IPR004026">
    <property type="entry name" value="Ada_DNA_repair_Zn-bd"/>
</dbReference>
<dbReference type="GO" id="GO:0003700">
    <property type="term" value="F:DNA-binding transcription factor activity"/>
    <property type="evidence" value="ECO:0007669"/>
    <property type="project" value="InterPro"/>
</dbReference>
<dbReference type="Gene3D" id="1.10.10.60">
    <property type="entry name" value="Homeodomain-like"/>
    <property type="match status" value="1"/>
</dbReference>
<evidence type="ECO:0000259" key="6">
    <source>
        <dbReference type="PROSITE" id="PS01124"/>
    </source>
</evidence>
<proteinExistence type="predicted"/>
<dbReference type="Pfam" id="PF00165">
    <property type="entry name" value="HTH_AraC"/>
    <property type="match status" value="1"/>
</dbReference>
<protein>
    <recommendedName>
        <fullName evidence="6">HTH araC/xylS-type domain-containing protein</fullName>
    </recommendedName>
</protein>
<dbReference type="RefSeq" id="XP_040782559.1">
    <property type="nucleotide sequence ID" value="XM_040936245.1"/>
</dbReference>
<dbReference type="GeneID" id="63853495"/>
<keyword evidence="2" id="KW-0808">Transferase</keyword>
<dbReference type="GO" id="GO:0008168">
    <property type="term" value="F:methyltransferase activity"/>
    <property type="evidence" value="ECO:0007669"/>
    <property type="project" value="UniProtKB-KW"/>
</dbReference>
<dbReference type="Proteomes" id="UP000800039">
    <property type="component" value="Unassembled WGS sequence"/>
</dbReference>
<dbReference type="InterPro" id="IPR009057">
    <property type="entry name" value="Homeodomain-like_sf"/>
</dbReference>
<dbReference type="InterPro" id="IPR035451">
    <property type="entry name" value="Ada-like_dom_sf"/>
</dbReference>
<evidence type="ECO:0000256" key="4">
    <source>
        <dbReference type="ARBA" id="ARBA00023159"/>
    </source>
</evidence>
<dbReference type="SUPFAM" id="SSF57884">
    <property type="entry name" value="Ada DNA repair protein, N-terminal domain (N-Ada 10)"/>
    <property type="match status" value="1"/>
</dbReference>
<feature type="domain" description="HTH araC/xylS-type" evidence="6">
    <location>
        <begin position="84"/>
        <end position="142"/>
    </location>
</feature>
<dbReference type="GO" id="GO:0032259">
    <property type="term" value="P:methylation"/>
    <property type="evidence" value="ECO:0007669"/>
    <property type="project" value="UniProtKB-KW"/>
</dbReference>
<comment type="cofactor">
    <cofactor evidence="1">
        <name>Zn(2+)</name>
        <dbReference type="ChEBI" id="CHEBI:29105"/>
    </cofactor>
</comment>
<dbReference type="Gene3D" id="3.40.10.10">
    <property type="entry name" value="DNA Methylphosphotriester Repair Domain"/>
    <property type="match status" value="1"/>
</dbReference>
<evidence type="ECO:0000313" key="8">
    <source>
        <dbReference type="Proteomes" id="UP000800039"/>
    </source>
</evidence>
<gene>
    <name evidence="7" type="ORF">K460DRAFT_399620</name>
</gene>
<keyword evidence="3" id="KW-0805">Transcription regulation</keyword>
<dbReference type="GO" id="GO:0043565">
    <property type="term" value="F:sequence-specific DNA binding"/>
    <property type="evidence" value="ECO:0007669"/>
    <property type="project" value="InterPro"/>
</dbReference>
<evidence type="ECO:0000256" key="1">
    <source>
        <dbReference type="ARBA" id="ARBA00001947"/>
    </source>
</evidence>
<evidence type="ECO:0000256" key="5">
    <source>
        <dbReference type="ARBA" id="ARBA00023163"/>
    </source>
</evidence>
<keyword evidence="8" id="KW-1185">Reference proteome</keyword>
<name>A0A9P4G6T8_9PLEO</name>
<evidence type="ECO:0000313" key="7">
    <source>
        <dbReference type="EMBL" id="KAF1839996.1"/>
    </source>
</evidence>
<keyword evidence="2" id="KW-0489">Methyltransferase</keyword>
<reference evidence="7" key="1">
    <citation type="submission" date="2020-01" db="EMBL/GenBank/DDBJ databases">
        <authorList>
            <consortium name="DOE Joint Genome Institute"/>
            <person name="Haridas S."/>
            <person name="Albert R."/>
            <person name="Binder M."/>
            <person name="Bloem J."/>
            <person name="Labutti K."/>
            <person name="Salamov A."/>
            <person name="Andreopoulos B."/>
            <person name="Baker S.E."/>
            <person name="Barry K."/>
            <person name="Bills G."/>
            <person name="Bluhm B.H."/>
            <person name="Cannon C."/>
            <person name="Castanera R."/>
            <person name="Culley D.E."/>
            <person name="Daum C."/>
            <person name="Ezra D."/>
            <person name="Gonzalez J.B."/>
            <person name="Henrissat B."/>
            <person name="Kuo A."/>
            <person name="Liang C."/>
            <person name="Lipzen A."/>
            <person name="Lutzoni F."/>
            <person name="Magnuson J."/>
            <person name="Mondo S."/>
            <person name="Nolan M."/>
            <person name="Ohm R."/>
            <person name="Pangilinan J."/>
            <person name="Park H.-J."/>
            <person name="Ramirez L."/>
            <person name="Alfaro M."/>
            <person name="Sun H."/>
            <person name="Tritt A."/>
            <person name="Yoshinaga Y."/>
            <person name="Zwiers L.-H."/>
            <person name="Turgeon B.G."/>
            <person name="Goodwin S.B."/>
            <person name="Spatafora J.W."/>
            <person name="Crous P.W."/>
            <person name="Grigoriev I.V."/>
        </authorList>
    </citation>
    <scope>NUCLEOTIDE SEQUENCE</scope>
    <source>
        <strain evidence="7">CBS 394.84</strain>
    </source>
</reference>
<dbReference type="OrthoDB" id="2447880at2759"/>
<comment type="caution">
    <text evidence="7">The sequence shown here is derived from an EMBL/GenBank/DDBJ whole genome shotgun (WGS) entry which is preliminary data.</text>
</comment>
<dbReference type="EMBL" id="ML976621">
    <property type="protein sequence ID" value="KAF1839996.1"/>
    <property type="molecule type" value="Genomic_DNA"/>
</dbReference>